<reference evidence="17" key="3">
    <citation type="submission" date="2025-09" db="UniProtKB">
        <authorList>
            <consortium name="Ensembl"/>
        </authorList>
    </citation>
    <scope>IDENTIFICATION</scope>
</reference>
<keyword evidence="4" id="KW-0507">mRNA processing</keyword>
<sequence>MPRGDAAQVGKEAVLRPAKWRCRGYSVGKGAWLGCDSSPPSPGGGIGARLCQESSEGAGPEPVLRRPEERLDTWAPAGPEEPQTGAAAAAEPGPMLVVEVKAGQPLVWGAEVAQTLRERLGVGGRPVGSLARGPRQNARLGLPLLLLPEEARLLAEIGAARLVTAPRTDTRQQAQAVAAYHQELESGFREQRALAEEARRRRLEDLAQHIAEGRARKQRAPREVEQGEEGGPQPPFPETAMLVQLPTACPRPTWARPLDWHQPSPDWPYAGDPRHELRYRVYKDLWERGYFLTSGGKFGGDFLVYPGDPLRFHAHFVAQCCTPGDPLPLPDLVSAGRLGTNVRKTLLLCSPLPDGSVAYTSLQWAGLP</sequence>
<feature type="compositionally biased region" description="Basic and acidic residues" evidence="14">
    <location>
        <begin position="63"/>
        <end position="72"/>
    </location>
</feature>
<dbReference type="InterPro" id="IPR006676">
    <property type="entry name" value="tRNA_splic"/>
</dbReference>
<proteinExistence type="inferred from homology"/>
<evidence type="ECO:0000313" key="17">
    <source>
        <dbReference type="Ensembl" id="ENSMODP00000004894.3"/>
    </source>
</evidence>
<dbReference type="GO" id="GO:0000213">
    <property type="term" value="F:tRNA-intron lyase activity"/>
    <property type="evidence" value="ECO:0000318"/>
    <property type="project" value="GO_Central"/>
</dbReference>
<evidence type="ECO:0000256" key="3">
    <source>
        <dbReference type="ARBA" id="ARBA00012573"/>
    </source>
</evidence>
<feature type="domain" description="TSEN34 N-terminal" evidence="16">
    <location>
        <begin position="98"/>
        <end position="164"/>
    </location>
</feature>
<evidence type="ECO:0000256" key="1">
    <source>
        <dbReference type="ARBA" id="ARBA00004604"/>
    </source>
</evidence>
<evidence type="ECO:0000256" key="12">
    <source>
        <dbReference type="ARBA" id="ARBA00075884"/>
    </source>
</evidence>
<dbReference type="Gene3D" id="3.40.1350.10">
    <property type="match status" value="1"/>
</dbReference>
<reference evidence="17 18" key="1">
    <citation type="journal article" date="2007" name="Nature">
        <title>Genome of the marsupial Monodelphis domestica reveals innovation in non-coding sequences.</title>
        <authorList>
            <person name="Mikkelsen T.S."/>
            <person name="Wakefield M.J."/>
            <person name="Aken B."/>
            <person name="Amemiya C.T."/>
            <person name="Chang J.L."/>
            <person name="Duke S."/>
            <person name="Garber M."/>
            <person name="Gentles A.J."/>
            <person name="Goodstadt L."/>
            <person name="Heger A."/>
            <person name="Jurka J."/>
            <person name="Kamal M."/>
            <person name="Mauceli E."/>
            <person name="Searle S.M."/>
            <person name="Sharpe T."/>
            <person name="Baker M.L."/>
            <person name="Batzer M.A."/>
            <person name="Benos P.V."/>
            <person name="Belov K."/>
            <person name="Clamp M."/>
            <person name="Cook A."/>
            <person name="Cuff J."/>
            <person name="Das R."/>
            <person name="Davidow L."/>
            <person name="Deakin J.E."/>
            <person name="Fazzari M.J."/>
            <person name="Glass J.L."/>
            <person name="Grabherr M."/>
            <person name="Greally J.M."/>
            <person name="Gu W."/>
            <person name="Hore T.A."/>
            <person name="Huttley G.A."/>
            <person name="Kleber M."/>
            <person name="Jirtle R.L."/>
            <person name="Koina E."/>
            <person name="Lee J.T."/>
            <person name="Mahony S."/>
            <person name="Marra M.A."/>
            <person name="Miller R.D."/>
            <person name="Nicholls R.D."/>
            <person name="Oda M."/>
            <person name="Papenfuss A.T."/>
            <person name="Parra Z.E."/>
            <person name="Pollock D.D."/>
            <person name="Ray D.A."/>
            <person name="Schein J.E."/>
            <person name="Speed T.P."/>
            <person name="Thompson K."/>
            <person name="VandeBerg J.L."/>
            <person name="Wade C.M."/>
            <person name="Walker J.A."/>
            <person name="Waters P.D."/>
            <person name="Webber C."/>
            <person name="Weidman J.R."/>
            <person name="Xie X."/>
            <person name="Zody M.C."/>
            <person name="Baldwin J."/>
            <person name="Abdouelleil A."/>
            <person name="Abdulkadir J."/>
            <person name="Abebe A."/>
            <person name="Abera B."/>
            <person name="Abreu J."/>
            <person name="Acer S.C."/>
            <person name="Aftuck L."/>
            <person name="Alexander A."/>
            <person name="An P."/>
            <person name="Anderson E."/>
            <person name="Anderson S."/>
            <person name="Arachi H."/>
            <person name="Azer M."/>
            <person name="Bachantsang P."/>
            <person name="Barry A."/>
            <person name="Bayul T."/>
            <person name="Berlin A."/>
            <person name="Bessette D."/>
            <person name="Bloom T."/>
            <person name="Bloom T."/>
            <person name="Boguslavskiy L."/>
            <person name="Bonnet C."/>
            <person name="Boukhgalter B."/>
            <person name="Bourzgui I."/>
            <person name="Brown A."/>
            <person name="Cahill P."/>
            <person name="Channer S."/>
            <person name="Cheshatsang Y."/>
            <person name="Chuda L."/>
            <person name="Citroen M."/>
            <person name="Collymore A."/>
            <person name="Cooke P."/>
            <person name="Costello M."/>
            <person name="D'Aco K."/>
            <person name="Daza R."/>
            <person name="De Haan G."/>
            <person name="DeGray S."/>
            <person name="DeMaso C."/>
            <person name="Dhargay N."/>
            <person name="Dooley K."/>
            <person name="Dooley E."/>
            <person name="Doricent M."/>
            <person name="Dorje P."/>
            <person name="Dorjee K."/>
            <person name="Dupes A."/>
            <person name="Elong R."/>
            <person name="Falk J."/>
            <person name="Farina A."/>
            <person name="Faro S."/>
            <person name="Ferguson D."/>
            <person name="Fisher S."/>
            <person name="Foley C.D."/>
            <person name="Franke A."/>
            <person name="Friedrich D."/>
            <person name="Gadbois L."/>
            <person name="Gearin G."/>
            <person name="Gearin C.R."/>
            <person name="Giannoukos G."/>
            <person name="Goode T."/>
            <person name="Graham J."/>
            <person name="Grandbois E."/>
            <person name="Grewal S."/>
            <person name="Gyaltsen K."/>
            <person name="Hafez N."/>
            <person name="Hagos B."/>
            <person name="Hall J."/>
            <person name="Henson C."/>
            <person name="Hollinger A."/>
            <person name="Honan T."/>
            <person name="Huard M.D."/>
            <person name="Hughes L."/>
            <person name="Hurhula B."/>
            <person name="Husby M.E."/>
            <person name="Kamat A."/>
            <person name="Kanga B."/>
            <person name="Kashin S."/>
            <person name="Khazanovich D."/>
            <person name="Kisner P."/>
            <person name="Lance K."/>
            <person name="Lara M."/>
            <person name="Lee W."/>
            <person name="Lennon N."/>
            <person name="Letendre F."/>
            <person name="LeVine R."/>
            <person name="Lipovsky A."/>
            <person name="Liu X."/>
            <person name="Liu J."/>
            <person name="Liu S."/>
            <person name="Lokyitsang T."/>
            <person name="Lokyitsang Y."/>
            <person name="Lubonja R."/>
            <person name="Lui A."/>
            <person name="MacDonald P."/>
            <person name="Magnisalis V."/>
            <person name="Maru K."/>
            <person name="Matthews C."/>
            <person name="McCusker W."/>
            <person name="McDonough S."/>
            <person name="Mehta T."/>
            <person name="Meldrim J."/>
            <person name="Meneus L."/>
            <person name="Mihai O."/>
            <person name="Mihalev A."/>
            <person name="Mihova T."/>
            <person name="Mittelman R."/>
            <person name="Mlenga V."/>
            <person name="Montmayeur A."/>
            <person name="Mulrain L."/>
            <person name="Navidi A."/>
            <person name="Naylor J."/>
            <person name="Negash T."/>
            <person name="Nguyen T."/>
            <person name="Nguyen N."/>
            <person name="Nicol R."/>
            <person name="Norbu C."/>
            <person name="Norbu N."/>
            <person name="Novod N."/>
            <person name="O'Neill B."/>
            <person name="Osman S."/>
            <person name="Markiewicz E."/>
            <person name="Oyono O.L."/>
            <person name="Patti C."/>
            <person name="Phunkhang P."/>
            <person name="Pierre F."/>
            <person name="Priest M."/>
            <person name="Raghuraman S."/>
            <person name="Rege F."/>
            <person name="Reyes R."/>
            <person name="Rise C."/>
            <person name="Rogov P."/>
            <person name="Ross K."/>
            <person name="Ryan E."/>
            <person name="Settipalli S."/>
            <person name="Shea T."/>
            <person name="Sherpa N."/>
            <person name="Shi L."/>
            <person name="Shih D."/>
            <person name="Sparrow T."/>
            <person name="Spaulding J."/>
            <person name="Stalker J."/>
            <person name="Stange-Thomann N."/>
            <person name="Stavropoulos S."/>
            <person name="Stone C."/>
            <person name="Strader C."/>
            <person name="Tesfaye S."/>
            <person name="Thomson T."/>
            <person name="Thoulutsang Y."/>
            <person name="Thoulutsang D."/>
            <person name="Topham K."/>
            <person name="Topping I."/>
            <person name="Tsamla T."/>
            <person name="Vassiliev H."/>
            <person name="Vo A."/>
            <person name="Wangchuk T."/>
            <person name="Wangdi T."/>
            <person name="Weiand M."/>
            <person name="Wilkinson J."/>
            <person name="Wilson A."/>
            <person name="Yadav S."/>
            <person name="Young G."/>
            <person name="Yu Q."/>
            <person name="Zembek L."/>
            <person name="Zhong D."/>
            <person name="Zimmer A."/>
            <person name="Zwirko Z."/>
            <person name="Jaffe D.B."/>
            <person name="Alvarez P."/>
            <person name="Brockman W."/>
            <person name="Butler J."/>
            <person name="Chin C."/>
            <person name="Gnerre S."/>
            <person name="MacCallum I."/>
            <person name="Graves J.A."/>
            <person name="Ponting C.P."/>
            <person name="Breen M."/>
            <person name="Samollow P.B."/>
            <person name="Lander E.S."/>
            <person name="Lindblad-Toh K."/>
        </authorList>
    </citation>
    <scope>NUCLEOTIDE SEQUENCE [LARGE SCALE GENOMIC DNA]</scope>
</reference>
<dbReference type="GO" id="GO:0000379">
    <property type="term" value="P:tRNA-type intron splice site recognition and cleavage"/>
    <property type="evidence" value="ECO:0000318"/>
    <property type="project" value="GO_Central"/>
</dbReference>
<dbReference type="SUPFAM" id="SSF53032">
    <property type="entry name" value="tRNA-intron endonuclease catalytic domain-like"/>
    <property type="match status" value="1"/>
</dbReference>
<keyword evidence="7" id="KW-0539">Nucleus</keyword>
<dbReference type="FunCoup" id="F7F900">
    <property type="interactions" value="656"/>
</dbReference>
<dbReference type="NCBIfam" id="TIGR00324">
    <property type="entry name" value="endA"/>
    <property type="match status" value="1"/>
</dbReference>
<dbReference type="FunFam" id="3.40.1350.10:FF:000002">
    <property type="entry name" value="tRNA-splicing endonuclease subunit Sen34"/>
    <property type="match status" value="1"/>
</dbReference>
<dbReference type="eggNOG" id="KOG4133">
    <property type="taxonomic scope" value="Eukaryota"/>
</dbReference>
<evidence type="ECO:0000256" key="13">
    <source>
        <dbReference type="ARBA" id="ARBA00076724"/>
    </source>
</evidence>
<dbReference type="InParanoid" id="F7F900"/>
<dbReference type="KEGG" id="mdo:100028470"/>
<dbReference type="InterPro" id="IPR011856">
    <property type="entry name" value="tRNA_endonuc-like_dom_sf"/>
</dbReference>
<comment type="subcellular location">
    <subcellularLocation>
        <location evidence="1">Nucleus</location>
        <location evidence="1">Nucleolus</location>
    </subcellularLocation>
</comment>
<dbReference type="Proteomes" id="UP000002280">
    <property type="component" value="Chromosome 4"/>
</dbReference>
<comment type="similarity">
    <text evidence="2">Belongs to the tRNA-intron endonuclease family.</text>
</comment>
<dbReference type="InterPro" id="IPR036167">
    <property type="entry name" value="tRNA_intron_Endo_cat-like_sf"/>
</dbReference>
<keyword evidence="18" id="KW-1185">Reference proteome</keyword>
<evidence type="ECO:0000256" key="9">
    <source>
        <dbReference type="ARBA" id="ARBA00064779"/>
    </source>
</evidence>
<dbReference type="GO" id="GO:0006397">
    <property type="term" value="P:mRNA processing"/>
    <property type="evidence" value="ECO:0007669"/>
    <property type="project" value="UniProtKB-KW"/>
</dbReference>
<protein>
    <recommendedName>
        <fullName evidence="11">tRNA-splicing endonuclease subunit SEN34</fullName>
        <ecNumber evidence="3">4.6.1.16</ecNumber>
    </recommendedName>
    <alternativeName>
        <fullName evidence="12 13">tRNA-intron endonuclease SEN34</fullName>
    </alternativeName>
    <alternativeName>
        <fullName evidence="10">tRNA-splicing endonuclease subunit Sen34</fullName>
    </alternativeName>
</protein>
<evidence type="ECO:0000256" key="10">
    <source>
        <dbReference type="ARBA" id="ARBA00070643"/>
    </source>
</evidence>
<organism evidence="17 18">
    <name type="scientific">Monodelphis domestica</name>
    <name type="common">Gray short-tailed opossum</name>
    <dbReference type="NCBI Taxonomy" id="13616"/>
    <lineage>
        <taxon>Eukaryota</taxon>
        <taxon>Metazoa</taxon>
        <taxon>Chordata</taxon>
        <taxon>Craniata</taxon>
        <taxon>Vertebrata</taxon>
        <taxon>Euteleostomi</taxon>
        <taxon>Mammalia</taxon>
        <taxon>Metatheria</taxon>
        <taxon>Didelphimorphia</taxon>
        <taxon>Didelphidae</taxon>
        <taxon>Monodelphis</taxon>
    </lineage>
</organism>
<feature type="compositionally biased region" description="Basic and acidic residues" evidence="14">
    <location>
        <begin position="210"/>
        <end position="225"/>
    </location>
</feature>
<evidence type="ECO:0000256" key="7">
    <source>
        <dbReference type="ARBA" id="ARBA00023242"/>
    </source>
</evidence>
<evidence type="ECO:0000313" key="18">
    <source>
        <dbReference type="Proteomes" id="UP000002280"/>
    </source>
</evidence>
<dbReference type="PANTHER" id="PTHR13070:SF0">
    <property type="entry name" value="TRNA-SPLICING ENDONUCLEASE SUBUNIT SEN34"/>
    <property type="match status" value="1"/>
</dbReference>
<dbReference type="GeneTree" id="ENSGT00390000003912"/>
<evidence type="ECO:0000256" key="11">
    <source>
        <dbReference type="ARBA" id="ARBA00070870"/>
    </source>
</evidence>
<evidence type="ECO:0000256" key="6">
    <source>
        <dbReference type="ARBA" id="ARBA00023239"/>
    </source>
</evidence>
<evidence type="ECO:0000256" key="2">
    <source>
        <dbReference type="ARBA" id="ARBA00008078"/>
    </source>
</evidence>
<evidence type="ECO:0000256" key="4">
    <source>
        <dbReference type="ARBA" id="ARBA00022664"/>
    </source>
</evidence>
<dbReference type="InterPro" id="IPR006677">
    <property type="entry name" value="tRNA_intron_Endonuc_cat-like"/>
</dbReference>
<dbReference type="Pfam" id="PF01974">
    <property type="entry name" value="tRNA_int_endo"/>
    <property type="match status" value="1"/>
</dbReference>
<keyword evidence="6" id="KW-0456">Lyase</keyword>
<evidence type="ECO:0000259" key="16">
    <source>
        <dbReference type="Pfam" id="PF26577"/>
    </source>
</evidence>
<evidence type="ECO:0000256" key="8">
    <source>
        <dbReference type="ARBA" id="ARBA00034031"/>
    </source>
</evidence>
<dbReference type="Bgee" id="ENSMODG00000003984">
    <property type="expression patterns" value="Expressed in skeleton of lower jaw and 17 other cell types or tissues"/>
</dbReference>
<dbReference type="HOGENOM" id="CLU_049366_2_1_1"/>
<dbReference type="InterPro" id="IPR059049">
    <property type="entry name" value="TSEN34_N"/>
</dbReference>
<feature type="region of interest" description="Disordered" evidence="14">
    <location>
        <begin position="32"/>
        <end position="90"/>
    </location>
</feature>
<feature type="region of interest" description="Disordered" evidence="14">
    <location>
        <begin position="210"/>
        <end position="237"/>
    </location>
</feature>
<evidence type="ECO:0000256" key="14">
    <source>
        <dbReference type="SAM" id="MobiDB-lite"/>
    </source>
</evidence>
<feature type="domain" description="tRNA intron endonuclease catalytic" evidence="15">
    <location>
        <begin position="276"/>
        <end position="359"/>
    </location>
</feature>
<dbReference type="OMA" id="RTFSLEW"/>
<comment type="subunit">
    <text evidence="9">tRNA splicing endonuclease is a heterotetramer composed of TSEN2, TSEN15, TSEN34/LENG5 and TSEN54. tRNA splicing endonuclease complex also contains proteins of the pre-mRNA 3'-end processing machinery such as CLP1, CPSF1, CPSF4 and CSTF2.</text>
</comment>
<dbReference type="GO" id="GO:0005730">
    <property type="term" value="C:nucleolus"/>
    <property type="evidence" value="ECO:0007669"/>
    <property type="project" value="UniProtKB-SubCell"/>
</dbReference>
<dbReference type="AlphaFoldDB" id="F7F900"/>
<comment type="catalytic activity">
    <reaction evidence="8">
        <text>pretRNA = a 3'-half-tRNA molecule with a 5'-OH end + a 5'-half-tRNA molecule with a 2',3'-cyclic phosphate end + an intron with a 2',3'-cyclic phosphate and a 5'-hydroxyl terminus.</text>
        <dbReference type="EC" id="4.6.1.16"/>
    </reaction>
</comment>
<accession>F7F900</accession>
<keyword evidence="5" id="KW-0819">tRNA processing</keyword>
<dbReference type="EC" id="4.6.1.16" evidence="3"/>
<dbReference type="CDD" id="cd22363">
    <property type="entry name" value="tRNA-intron_lyase_C"/>
    <property type="match status" value="1"/>
</dbReference>
<reference evidence="17" key="2">
    <citation type="submission" date="2025-08" db="UniProtKB">
        <authorList>
            <consortium name="Ensembl"/>
        </authorList>
    </citation>
    <scope>IDENTIFICATION</scope>
</reference>
<dbReference type="Pfam" id="PF26577">
    <property type="entry name" value="TSEN34_N"/>
    <property type="match status" value="1"/>
</dbReference>
<evidence type="ECO:0000259" key="15">
    <source>
        <dbReference type="Pfam" id="PF01974"/>
    </source>
</evidence>
<dbReference type="STRING" id="13616.ENSMODP00000004894"/>
<dbReference type="GO" id="GO:0003676">
    <property type="term" value="F:nucleic acid binding"/>
    <property type="evidence" value="ECO:0007669"/>
    <property type="project" value="InterPro"/>
</dbReference>
<dbReference type="PANTHER" id="PTHR13070">
    <property type="entry name" value="TRNA-SPLICING ENDONUCLEASE SUBUNIT SEN34-RELATED"/>
    <property type="match status" value="1"/>
</dbReference>
<evidence type="ECO:0000256" key="5">
    <source>
        <dbReference type="ARBA" id="ARBA00022694"/>
    </source>
</evidence>
<name>F7F900_MONDO</name>
<dbReference type="Ensembl" id="ENSMODT00000004998.3">
    <property type="protein sequence ID" value="ENSMODP00000004894.3"/>
    <property type="gene ID" value="ENSMODG00000003984.3"/>
</dbReference>